<proteinExistence type="predicted"/>
<keyword evidence="2" id="KW-1185">Reference proteome</keyword>
<comment type="caution">
    <text evidence="1">The sequence shown here is derived from an EMBL/GenBank/DDBJ whole genome shotgun (WGS) entry which is preliminary data.</text>
</comment>
<gene>
    <name evidence="1" type="ORF">QFC19_005412</name>
</gene>
<evidence type="ECO:0000313" key="1">
    <source>
        <dbReference type="EMBL" id="KAJ9100809.1"/>
    </source>
</evidence>
<accession>A0ACC2VN06</accession>
<protein>
    <submittedName>
        <fullName evidence="1">Uncharacterized protein</fullName>
    </submittedName>
</protein>
<dbReference type="EMBL" id="JASBWR010000061">
    <property type="protein sequence ID" value="KAJ9100809.1"/>
    <property type="molecule type" value="Genomic_DNA"/>
</dbReference>
<organism evidence="1 2">
    <name type="scientific">Naganishia cerealis</name>
    <dbReference type="NCBI Taxonomy" id="610337"/>
    <lineage>
        <taxon>Eukaryota</taxon>
        <taxon>Fungi</taxon>
        <taxon>Dikarya</taxon>
        <taxon>Basidiomycota</taxon>
        <taxon>Agaricomycotina</taxon>
        <taxon>Tremellomycetes</taxon>
        <taxon>Filobasidiales</taxon>
        <taxon>Filobasidiaceae</taxon>
        <taxon>Naganishia</taxon>
    </lineage>
</organism>
<sequence length="373" mass="43203">MSAEVETNNNDIGEEVDDLFGDSDPQTAQEPGLEDEDSQSGSDNDDEDKEEEVEQKILDVSMPRHAVSFKADNDTYLLKMPVFLNVDAHPFDPSEFKQKVQQNFEQRKKSDMSLKQIHNDLVAEKLLNENTVRWRYSNRGDDEIIKQSNAHFIQWDDGSLSLKIGNELFDYKTLPITDNFLVRAHDDLEILQNDAILTKLVNLLPTSTTASTHRKLTQAVKNIQRKDTILNTITENDPMMKQRLADENDRKALKLKRQLEAKRRQQDEKIGTSGVRRGDDYDDEDQPAYALFEQRYGNEDYDIEDDFVDDGEEEEVEEDEDGEDEEEEFEKGAERLKQLKNEGASKYRSTPEGDDEEQKLRKKRRIIDSDEDE</sequence>
<reference evidence="1" key="1">
    <citation type="submission" date="2023-04" db="EMBL/GenBank/DDBJ databases">
        <title>Draft Genome sequencing of Naganishia species isolated from polar environments using Oxford Nanopore Technology.</title>
        <authorList>
            <person name="Leo P."/>
            <person name="Venkateswaran K."/>
        </authorList>
    </citation>
    <scope>NUCLEOTIDE SEQUENCE</scope>
    <source>
        <strain evidence="1">MNA-CCFEE 5261</strain>
    </source>
</reference>
<name>A0ACC2VN06_9TREE</name>
<evidence type="ECO:0000313" key="2">
    <source>
        <dbReference type="Proteomes" id="UP001241377"/>
    </source>
</evidence>
<dbReference type="Proteomes" id="UP001241377">
    <property type="component" value="Unassembled WGS sequence"/>
</dbReference>